<accession>A0A1D3KB41</accession>
<reference evidence="3" key="2">
    <citation type="submission" date="2016-07" db="EMBL/GenBank/DDBJ databases">
        <authorList>
            <person name="Florea S."/>
            <person name="Webb J.S."/>
            <person name="Jaromczyk J."/>
            <person name="Schardl C.L."/>
        </authorList>
    </citation>
    <scope>NUCLEOTIDE SEQUENCE [LARGE SCALE GENOMIC DNA]</scope>
    <source>
        <strain evidence="3">1YdBTEX2</strain>
        <plasmid evidence="3">Plasmid pve_Plasmid</plasmid>
    </source>
</reference>
<protein>
    <submittedName>
        <fullName evidence="2">Uncharacterized protein</fullName>
    </submittedName>
</protein>
<name>A0A1D3KB41_PSEVE</name>
<evidence type="ECO:0000313" key="1">
    <source>
        <dbReference type="EMBL" id="SBW84007.1"/>
    </source>
</evidence>
<evidence type="ECO:0000313" key="3">
    <source>
        <dbReference type="Proteomes" id="UP000245431"/>
    </source>
</evidence>
<evidence type="ECO:0000313" key="2">
    <source>
        <dbReference type="EMBL" id="SBW85421.1"/>
    </source>
</evidence>
<dbReference type="Proteomes" id="UP000245431">
    <property type="component" value="Plasmid PVE_plasmid"/>
</dbReference>
<dbReference type="EMBL" id="LT599585">
    <property type="protein sequence ID" value="SBW85421.1"/>
    <property type="molecule type" value="Genomic_DNA"/>
</dbReference>
<keyword evidence="2" id="KW-0614">Plasmid</keyword>
<dbReference type="EMBL" id="LT599583">
    <property type="protein sequence ID" value="SBW84007.1"/>
    <property type="molecule type" value="Genomic_DNA"/>
</dbReference>
<dbReference type="Proteomes" id="UP000245431">
    <property type="component" value="Chromosome PVE_r1"/>
</dbReference>
<sequence length="221" mass="25047">MHGGYKLKAVTTFECPPFFTAHNISDEVLHNHTLYPIVKALGRTGRYAVATPIIWKKICIDCVFEDFLVYGTTFVRRRNILSCVSICSKHASELIEICPTCSIALKKHAISELNVCFLKYRVPTYQQNSRRHLLSKFVAELLRYSGPFIAPNRLHQHVIEKLSIKHKTQGSLRELINTEPSITDSLGSPAVGRVETVNGYVILAFVGFENVHNYLDWATQN</sequence>
<geneLocation type="plasmid" evidence="2">
    <name>PVE_plasmid</name>
</geneLocation>
<reference evidence="2" key="1">
    <citation type="submission" date="2016-07" db="EMBL/GenBank/DDBJ databases">
        <authorList>
            <person name="Bertelli C."/>
        </authorList>
    </citation>
    <scope>NUCLEOTIDE SEQUENCE</scope>
    <source>
        <strain evidence="2">1YdBTEX2</strain>
    </source>
</reference>
<gene>
    <name evidence="2" type="ORF">PVE_P0384</name>
    <name evidence="1" type="ORF">PVE_R1G6128</name>
</gene>
<proteinExistence type="predicted"/>
<geneLocation type="plasmid" evidence="3">
    <name>pve_Plasmid</name>
</geneLocation>
<dbReference type="AlphaFoldDB" id="A0A1D3KB41"/>
<organism evidence="2 3">
    <name type="scientific">Pseudomonas veronii 1YdBTEX2</name>
    <dbReference type="NCBI Taxonomy" id="1295141"/>
    <lineage>
        <taxon>Bacteria</taxon>
        <taxon>Pseudomonadati</taxon>
        <taxon>Pseudomonadota</taxon>
        <taxon>Gammaproteobacteria</taxon>
        <taxon>Pseudomonadales</taxon>
        <taxon>Pseudomonadaceae</taxon>
        <taxon>Pseudomonas</taxon>
    </lineage>
</organism>